<evidence type="ECO:0000313" key="2">
    <source>
        <dbReference type="Proteomes" id="UP000036403"/>
    </source>
</evidence>
<proteinExistence type="predicted"/>
<dbReference type="OrthoDB" id="10046704at2759"/>
<keyword evidence="1" id="KW-0067">ATP-binding</keyword>
<dbReference type="PaxDb" id="67767-A0A0J7NDB4"/>
<evidence type="ECO:0000313" key="1">
    <source>
        <dbReference type="EMBL" id="KMQ90530.1"/>
    </source>
</evidence>
<accession>A0A0J7NDB4</accession>
<dbReference type="AlphaFoldDB" id="A0A0J7NDB4"/>
<gene>
    <name evidence="1" type="ORF">RF55_9710</name>
</gene>
<comment type="caution">
    <text evidence="1">The sequence shown here is derived from an EMBL/GenBank/DDBJ whole genome shotgun (WGS) entry which is preliminary data.</text>
</comment>
<dbReference type="EMBL" id="LBMM01006533">
    <property type="protein sequence ID" value="KMQ90530.1"/>
    <property type="molecule type" value="Genomic_DNA"/>
</dbReference>
<keyword evidence="1" id="KW-0347">Helicase</keyword>
<reference evidence="1 2" key="1">
    <citation type="submission" date="2015-04" db="EMBL/GenBank/DDBJ databases">
        <title>Lasius niger genome sequencing.</title>
        <authorList>
            <person name="Konorov E.A."/>
            <person name="Nikitin M.A."/>
            <person name="Kirill M.V."/>
            <person name="Chang P."/>
        </authorList>
    </citation>
    <scope>NUCLEOTIDE SEQUENCE [LARGE SCALE GENOMIC DNA]</scope>
    <source>
        <tissue evidence="1">Whole</tissue>
    </source>
</reference>
<keyword evidence="1" id="KW-0547">Nucleotide-binding</keyword>
<organism evidence="1 2">
    <name type="scientific">Lasius niger</name>
    <name type="common">Black garden ant</name>
    <dbReference type="NCBI Taxonomy" id="67767"/>
    <lineage>
        <taxon>Eukaryota</taxon>
        <taxon>Metazoa</taxon>
        <taxon>Ecdysozoa</taxon>
        <taxon>Arthropoda</taxon>
        <taxon>Hexapoda</taxon>
        <taxon>Insecta</taxon>
        <taxon>Pterygota</taxon>
        <taxon>Neoptera</taxon>
        <taxon>Endopterygota</taxon>
        <taxon>Hymenoptera</taxon>
        <taxon>Apocrita</taxon>
        <taxon>Aculeata</taxon>
        <taxon>Formicoidea</taxon>
        <taxon>Formicidae</taxon>
        <taxon>Formicinae</taxon>
        <taxon>Lasius</taxon>
        <taxon>Lasius</taxon>
    </lineage>
</organism>
<dbReference type="GO" id="GO:0004386">
    <property type="term" value="F:helicase activity"/>
    <property type="evidence" value="ECO:0007669"/>
    <property type="project" value="UniProtKB-KW"/>
</dbReference>
<dbReference type="STRING" id="67767.A0A0J7NDB4"/>
<dbReference type="Proteomes" id="UP000036403">
    <property type="component" value="Unassembled WGS sequence"/>
</dbReference>
<name>A0A0J7NDB4_LASNI</name>
<keyword evidence="1" id="KW-0378">Hydrolase</keyword>
<sequence length="92" mass="10877">MRKSIVFDKNTPDVFYCPQHKPIGFEKMLVKARPLSRLCQFEGRPIPEDYKSDCYNDVDETEYACKEKYRIMKRFSNPDGDAKAIDNDYVEK</sequence>
<keyword evidence="2" id="KW-1185">Reference proteome</keyword>
<protein>
    <submittedName>
        <fullName evidence="1">Atp-dependent dna helicase 2 subunit 2</fullName>
    </submittedName>
</protein>